<evidence type="ECO:0000256" key="1">
    <source>
        <dbReference type="ARBA" id="ARBA00004141"/>
    </source>
</evidence>
<keyword evidence="3 5" id="KW-1133">Transmembrane helix</keyword>
<keyword evidence="2 5" id="KW-0812">Transmembrane</keyword>
<dbReference type="PANTHER" id="PTHR31918">
    <property type="entry name" value="TRANSMEMBRANE PROTEIN 181"/>
    <property type="match status" value="1"/>
</dbReference>
<evidence type="ECO:0000313" key="7">
    <source>
        <dbReference type="EMBL" id="KAJ6247731.1"/>
    </source>
</evidence>
<feature type="transmembrane region" description="Helical" evidence="5">
    <location>
        <begin position="245"/>
        <end position="269"/>
    </location>
</feature>
<feature type="domain" description="Wntless-like transmembrane" evidence="6">
    <location>
        <begin position="203"/>
        <end position="443"/>
    </location>
</feature>
<feature type="transmembrane region" description="Helical" evidence="5">
    <location>
        <begin position="211"/>
        <end position="229"/>
    </location>
</feature>
<feature type="transmembrane region" description="Helical" evidence="5">
    <location>
        <begin position="316"/>
        <end position="332"/>
    </location>
</feature>
<feature type="transmembrane region" description="Helical" evidence="5">
    <location>
        <begin position="391"/>
        <end position="411"/>
    </location>
</feature>
<protein>
    <submittedName>
        <fullName evidence="7">Transmembrane protein</fullName>
    </submittedName>
</protein>
<organism evidence="7 8">
    <name type="scientific">Anaeramoeba flamelloides</name>
    <dbReference type="NCBI Taxonomy" id="1746091"/>
    <lineage>
        <taxon>Eukaryota</taxon>
        <taxon>Metamonada</taxon>
        <taxon>Anaeramoebidae</taxon>
        <taxon>Anaeramoeba</taxon>
    </lineage>
</organism>
<evidence type="ECO:0000256" key="5">
    <source>
        <dbReference type="SAM" id="Phobius"/>
    </source>
</evidence>
<evidence type="ECO:0000313" key="8">
    <source>
        <dbReference type="Proteomes" id="UP001150062"/>
    </source>
</evidence>
<feature type="transmembrane region" description="Helical" evidence="5">
    <location>
        <begin position="352"/>
        <end position="371"/>
    </location>
</feature>
<gene>
    <name evidence="7" type="ORF">M0813_18365</name>
</gene>
<feature type="transmembrane region" description="Helical" evidence="5">
    <location>
        <begin position="423"/>
        <end position="443"/>
    </location>
</feature>
<keyword evidence="8" id="KW-1185">Reference proteome</keyword>
<comment type="caution">
    <text evidence="7">The sequence shown here is derived from an EMBL/GenBank/DDBJ whole genome shotgun (WGS) entry which is preliminary data.</text>
</comment>
<evidence type="ECO:0000256" key="2">
    <source>
        <dbReference type="ARBA" id="ARBA00022692"/>
    </source>
</evidence>
<evidence type="ECO:0000259" key="6">
    <source>
        <dbReference type="Pfam" id="PF06664"/>
    </source>
</evidence>
<reference evidence="7" key="1">
    <citation type="submission" date="2022-08" db="EMBL/GenBank/DDBJ databases">
        <title>Novel sulfate-reducing endosymbionts in the free-living metamonad Anaeramoeba.</title>
        <authorList>
            <person name="Jerlstrom-Hultqvist J."/>
            <person name="Cepicka I."/>
            <person name="Gallot-Lavallee L."/>
            <person name="Salas-Leiva D."/>
            <person name="Curtis B.A."/>
            <person name="Zahonova K."/>
            <person name="Pipaliya S."/>
            <person name="Dacks J."/>
            <person name="Roger A.J."/>
        </authorList>
    </citation>
    <scope>NUCLEOTIDE SEQUENCE</scope>
    <source>
        <strain evidence="7">Schooner1</strain>
    </source>
</reference>
<dbReference type="EMBL" id="JAOAOG010000122">
    <property type="protein sequence ID" value="KAJ6247731.1"/>
    <property type="molecule type" value="Genomic_DNA"/>
</dbReference>
<dbReference type="InterPro" id="IPR047843">
    <property type="entry name" value="WLS-like_TM"/>
</dbReference>
<name>A0ABQ8YT00_9EUKA</name>
<feature type="transmembrane region" description="Helical" evidence="5">
    <location>
        <begin position="29"/>
        <end position="47"/>
    </location>
</feature>
<keyword evidence="4 5" id="KW-0472">Membrane</keyword>
<dbReference type="Proteomes" id="UP001150062">
    <property type="component" value="Unassembled WGS sequence"/>
</dbReference>
<dbReference type="Pfam" id="PF06664">
    <property type="entry name" value="WLS-like_TM"/>
    <property type="match status" value="1"/>
</dbReference>
<accession>A0ABQ8YT00</accession>
<evidence type="ECO:0000256" key="3">
    <source>
        <dbReference type="ARBA" id="ARBA00022989"/>
    </source>
</evidence>
<proteinExistence type="predicted"/>
<sequence length="513" mass="60037">MDYNKRRSFLNFTNLGCNFRFESFNRSEINRFFLCYIASIILLIILSHNGPSIWKEEIITKDVSLHTQEAVIQAQVSEIESVNRPLIVYARIENIRKEAVIEQAEFDVQVYGLYPLKDYENPQKQKKKHFGTSTNLQVNEPVLLSSGSRTKTIACPVSANCTDIRLIREQNIRYSSYFVIIKIKRTFDVSFFKSIHIVFHHRNYDLTMFEIYFRFLLLISSCALLAYLTKECQHISLKSLKREQIWVVILVITLIFYNNPLAPLSLLLSSPLYDIIDATTSALLICELLLYVLCVMDNFTKTQSKIKFQKFYSRKIIFVSLCFFTITFPYIYDRLTLHNNMQFHTIYDFPGIKTVAILMGLLFIFYFLWFLKLLRQGIKNTNQSEMYQIKFFLGLCFVVFFVLIVIFFGRISAQFNQSTLAHLSTYIVFNSFIFFVSIAYLPPKQHNQIIAKKKNIQLDPFLDQEQINTKDITNQPNFLQTTENSDENIEVVLSLDENIESFKSSSKSNLKND</sequence>
<dbReference type="InterPro" id="IPR040416">
    <property type="entry name" value="TMEM181"/>
</dbReference>
<dbReference type="PANTHER" id="PTHR31918:SF1">
    <property type="entry name" value="TRANSMEMBRANE PROTEIN 181"/>
    <property type="match status" value="1"/>
</dbReference>
<comment type="subcellular location">
    <subcellularLocation>
        <location evidence="1">Membrane</location>
        <topology evidence="1">Multi-pass membrane protein</topology>
    </subcellularLocation>
</comment>
<feature type="transmembrane region" description="Helical" evidence="5">
    <location>
        <begin position="275"/>
        <end position="295"/>
    </location>
</feature>
<evidence type="ECO:0000256" key="4">
    <source>
        <dbReference type="ARBA" id="ARBA00023136"/>
    </source>
</evidence>